<keyword evidence="3" id="KW-1185">Reference proteome</keyword>
<keyword evidence="1" id="KW-0472">Membrane</keyword>
<keyword evidence="1" id="KW-0812">Transmembrane</keyword>
<gene>
    <name evidence="2" type="ORF">C2G38_2188780</name>
</gene>
<feature type="transmembrane region" description="Helical" evidence="1">
    <location>
        <begin position="84"/>
        <end position="108"/>
    </location>
</feature>
<organism evidence="2 3">
    <name type="scientific">Gigaspora rosea</name>
    <dbReference type="NCBI Taxonomy" id="44941"/>
    <lineage>
        <taxon>Eukaryota</taxon>
        <taxon>Fungi</taxon>
        <taxon>Fungi incertae sedis</taxon>
        <taxon>Mucoromycota</taxon>
        <taxon>Glomeromycotina</taxon>
        <taxon>Glomeromycetes</taxon>
        <taxon>Diversisporales</taxon>
        <taxon>Gigasporaceae</taxon>
        <taxon>Gigaspora</taxon>
    </lineage>
</organism>
<reference evidence="2 3" key="1">
    <citation type="submission" date="2018-06" db="EMBL/GenBank/DDBJ databases">
        <title>Comparative genomics reveals the genomic features of Rhizophagus irregularis, R. cerebriforme, R. diaphanum and Gigaspora rosea, and their symbiotic lifestyle signature.</title>
        <authorList>
            <person name="Morin E."/>
            <person name="San Clemente H."/>
            <person name="Chen E.C.H."/>
            <person name="De La Providencia I."/>
            <person name="Hainaut M."/>
            <person name="Kuo A."/>
            <person name="Kohler A."/>
            <person name="Murat C."/>
            <person name="Tang N."/>
            <person name="Roy S."/>
            <person name="Loubradou J."/>
            <person name="Henrissat B."/>
            <person name="Grigoriev I.V."/>
            <person name="Corradi N."/>
            <person name="Roux C."/>
            <person name="Martin F.M."/>
        </authorList>
    </citation>
    <scope>NUCLEOTIDE SEQUENCE [LARGE SCALE GENOMIC DNA]</scope>
    <source>
        <strain evidence="2 3">DAOM 194757</strain>
    </source>
</reference>
<dbReference type="EMBL" id="QKWP01000644">
    <property type="protein sequence ID" value="RIB16897.1"/>
    <property type="molecule type" value="Genomic_DNA"/>
</dbReference>
<name>A0A397V6E4_9GLOM</name>
<dbReference type="AlphaFoldDB" id="A0A397V6E4"/>
<keyword evidence="1" id="KW-1133">Transmembrane helix</keyword>
<evidence type="ECO:0000313" key="2">
    <source>
        <dbReference type="EMBL" id="RIB16897.1"/>
    </source>
</evidence>
<dbReference type="Proteomes" id="UP000266673">
    <property type="component" value="Unassembled WGS sequence"/>
</dbReference>
<evidence type="ECO:0000256" key="1">
    <source>
        <dbReference type="SAM" id="Phobius"/>
    </source>
</evidence>
<accession>A0A397V6E4</accession>
<sequence length="110" mass="12253">MTNKIYSLRTILGPWTDWDQDRKYYDNGLLGPGWTRPDWCIPNDDYTKRQFVAGVVAGVVAETITGVIAGVITRVIVGAVFCPLVAFLHSLSVVDNFVIFQLVILSFFGI</sequence>
<protein>
    <submittedName>
        <fullName evidence="2">Uncharacterized protein</fullName>
    </submittedName>
</protein>
<feature type="transmembrane region" description="Helical" evidence="1">
    <location>
        <begin position="51"/>
        <end position="72"/>
    </location>
</feature>
<comment type="caution">
    <text evidence="2">The sequence shown here is derived from an EMBL/GenBank/DDBJ whole genome shotgun (WGS) entry which is preliminary data.</text>
</comment>
<evidence type="ECO:0000313" key="3">
    <source>
        <dbReference type="Proteomes" id="UP000266673"/>
    </source>
</evidence>
<proteinExistence type="predicted"/>